<dbReference type="InterPro" id="IPR002048">
    <property type="entry name" value="EF_hand_dom"/>
</dbReference>
<protein>
    <submittedName>
        <fullName evidence="7">Kv channel-interacting protein 2</fullName>
    </submittedName>
</protein>
<feature type="region of interest" description="Disordered" evidence="5">
    <location>
        <begin position="1"/>
        <end position="26"/>
    </location>
</feature>
<dbReference type="PRINTS" id="PR00450">
    <property type="entry name" value="RECOVERIN"/>
</dbReference>
<gene>
    <name evidence="7" type="ORF">BV898_00160</name>
</gene>
<dbReference type="InterPro" id="IPR011992">
    <property type="entry name" value="EF-hand-dom_pair"/>
</dbReference>
<comment type="similarity">
    <text evidence="1">Belongs to the recoverin family.</text>
</comment>
<dbReference type="Gene3D" id="1.10.238.10">
    <property type="entry name" value="EF-hand"/>
    <property type="match status" value="1"/>
</dbReference>
<name>A0A1W0XEW9_HYPEX</name>
<dbReference type="OrthoDB" id="191686at2759"/>
<comment type="caution">
    <text evidence="7">The sequence shown here is derived from an EMBL/GenBank/DDBJ whole genome shotgun (WGS) entry which is preliminary data.</text>
</comment>
<feature type="domain" description="EF-hand" evidence="6">
    <location>
        <begin position="186"/>
        <end position="221"/>
    </location>
</feature>
<accession>A0A1W0XEW9</accession>
<feature type="domain" description="EF-hand" evidence="6">
    <location>
        <begin position="150"/>
        <end position="185"/>
    </location>
</feature>
<evidence type="ECO:0000313" key="7">
    <source>
        <dbReference type="EMBL" id="OQV26030.1"/>
    </source>
</evidence>
<dbReference type="PROSITE" id="PS00018">
    <property type="entry name" value="EF_HAND_1"/>
    <property type="match status" value="1"/>
</dbReference>
<dbReference type="PANTHER" id="PTHR23055">
    <property type="entry name" value="CALCIUM BINDING PROTEINS"/>
    <property type="match status" value="1"/>
</dbReference>
<dbReference type="CDD" id="cd00051">
    <property type="entry name" value="EFh"/>
    <property type="match status" value="2"/>
</dbReference>
<dbReference type="EMBL" id="MTYJ01000001">
    <property type="protein sequence ID" value="OQV26030.1"/>
    <property type="molecule type" value="Genomic_DNA"/>
</dbReference>
<dbReference type="Pfam" id="PF13833">
    <property type="entry name" value="EF-hand_8"/>
    <property type="match status" value="1"/>
</dbReference>
<organism evidence="7 8">
    <name type="scientific">Hypsibius exemplaris</name>
    <name type="common">Freshwater tardigrade</name>
    <dbReference type="NCBI Taxonomy" id="2072580"/>
    <lineage>
        <taxon>Eukaryota</taxon>
        <taxon>Metazoa</taxon>
        <taxon>Ecdysozoa</taxon>
        <taxon>Tardigrada</taxon>
        <taxon>Eutardigrada</taxon>
        <taxon>Parachela</taxon>
        <taxon>Hypsibioidea</taxon>
        <taxon>Hypsibiidae</taxon>
        <taxon>Hypsibius</taxon>
    </lineage>
</organism>
<dbReference type="Proteomes" id="UP000192578">
    <property type="component" value="Unassembled WGS sequence"/>
</dbReference>
<feature type="domain" description="EF-hand" evidence="6">
    <location>
        <begin position="234"/>
        <end position="269"/>
    </location>
</feature>
<dbReference type="SMART" id="SM00054">
    <property type="entry name" value="EFh"/>
    <property type="match status" value="3"/>
</dbReference>
<evidence type="ECO:0000259" key="6">
    <source>
        <dbReference type="PROSITE" id="PS50222"/>
    </source>
</evidence>
<dbReference type="GO" id="GO:0005509">
    <property type="term" value="F:calcium ion binding"/>
    <property type="evidence" value="ECO:0007669"/>
    <property type="project" value="InterPro"/>
</dbReference>
<dbReference type="AlphaFoldDB" id="A0A1W0XEW9"/>
<evidence type="ECO:0000313" key="8">
    <source>
        <dbReference type="Proteomes" id="UP000192578"/>
    </source>
</evidence>
<evidence type="ECO:0000256" key="5">
    <source>
        <dbReference type="SAM" id="MobiDB-lite"/>
    </source>
</evidence>
<dbReference type="SUPFAM" id="SSF47473">
    <property type="entry name" value="EF-hand"/>
    <property type="match status" value="1"/>
</dbReference>
<keyword evidence="4" id="KW-0106">Calcium</keyword>
<keyword evidence="3" id="KW-0677">Repeat</keyword>
<dbReference type="PANTHER" id="PTHR23055:SF167">
    <property type="entry name" value="EF-HAND DOMAIN-CONTAINING PROTEIN"/>
    <property type="match status" value="1"/>
</dbReference>
<dbReference type="PROSITE" id="PS50222">
    <property type="entry name" value="EF_HAND_2"/>
    <property type="match status" value="3"/>
</dbReference>
<keyword evidence="8" id="KW-1185">Reference proteome</keyword>
<reference evidence="8" key="1">
    <citation type="submission" date="2017-01" db="EMBL/GenBank/DDBJ databases">
        <title>Comparative genomics of anhydrobiosis in the tardigrade Hypsibius dujardini.</title>
        <authorList>
            <person name="Yoshida Y."/>
            <person name="Koutsovoulos G."/>
            <person name="Laetsch D."/>
            <person name="Stevens L."/>
            <person name="Kumar S."/>
            <person name="Horikawa D."/>
            <person name="Ishino K."/>
            <person name="Komine S."/>
            <person name="Tomita M."/>
            <person name="Blaxter M."/>
            <person name="Arakawa K."/>
        </authorList>
    </citation>
    <scope>NUCLEOTIDE SEQUENCE [LARGE SCALE GENOMIC DNA]</scope>
    <source>
        <strain evidence="8">Z151</strain>
    </source>
</reference>
<evidence type="ECO:0000256" key="3">
    <source>
        <dbReference type="ARBA" id="ARBA00022737"/>
    </source>
</evidence>
<dbReference type="InterPro" id="IPR028846">
    <property type="entry name" value="Recoverin"/>
</dbReference>
<evidence type="ECO:0000256" key="2">
    <source>
        <dbReference type="ARBA" id="ARBA00022723"/>
    </source>
</evidence>
<evidence type="ECO:0000256" key="1">
    <source>
        <dbReference type="ARBA" id="ARBA00006049"/>
    </source>
</evidence>
<keyword evidence="2" id="KW-0479">Metal-binding</keyword>
<dbReference type="FunFam" id="1.10.238.10:FF:000009">
    <property type="entry name" value="Visinin-like protein 1"/>
    <property type="match status" value="1"/>
</dbReference>
<proteinExistence type="inferred from homology"/>
<evidence type="ECO:0000256" key="4">
    <source>
        <dbReference type="ARBA" id="ARBA00022837"/>
    </source>
</evidence>
<dbReference type="Pfam" id="PF13499">
    <property type="entry name" value="EF-hand_7"/>
    <property type="match status" value="1"/>
</dbReference>
<dbReference type="InterPro" id="IPR018247">
    <property type="entry name" value="EF_Hand_1_Ca_BS"/>
</dbReference>
<sequence length="280" mass="31928">MYGVNASVGRRKTQRRKDRDRYRPQQTQQQYLANSAAAHLAATVEAAVPSGPVLPLSSTERIRLGCRIFYHCIRRVIFGESDGYDGDYDEFDVQVVHYKPSNLDELCLVTKFSREEIKLIYRGFKQECPAGVVDEERFKELYSQFYPLGDAGTYAGYIFATFDQDEDGHVTFDQFITGMSVLSRGTMPQKLRWVFNLYDLNGSGRISKSNLRDIILSVNQMLGSHAKPPTDDLSTKEHVERMFQKFDLDKNGEISFSEFLLACESDAEICRSMGIFNTVL</sequence>